<feature type="transmembrane region" description="Helical" evidence="5">
    <location>
        <begin position="337"/>
        <end position="357"/>
    </location>
</feature>
<keyword evidence="4 5" id="KW-0472">Membrane</keyword>
<dbReference type="Pfam" id="PF07690">
    <property type="entry name" value="MFS_1"/>
    <property type="match status" value="1"/>
</dbReference>
<evidence type="ECO:0000313" key="7">
    <source>
        <dbReference type="EMBL" id="MFC5749770.1"/>
    </source>
</evidence>
<reference evidence="8" key="1">
    <citation type="journal article" date="2019" name="Int. J. Syst. Evol. Microbiol.">
        <title>The Global Catalogue of Microorganisms (GCM) 10K type strain sequencing project: providing services to taxonomists for standard genome sequencing and annotation.</title>
        <authorList>
            <consortium name="The Broad Institute Genomics Platform"/>
            <consortium name="The Broad Institute Genome Sequencing Center for Infectious Disease"/>
            <person name="Wu L."/>
            <person name="Ma J."/>
        </authorList>
    </citation>
    <scope>NUCLEOTIDE SEQUENCE [LARGE SCALE GENOMIC DNA]</scope>
    <source>
        <strain evidence="8">KCTC 42087</strain>
    </source>
</reference>
<feature type="transmembrane region" description="Helical" evidence="5">
    <location>
        <begin position="408"/>
        <end position="426"/>
    </location>
</feature>
<feature type="transmembrane region" description="Helical" evidence="5">
    <location>
        <begin position="272"/>
        <end position="298"/>
    </location>
</feature>
<dbReference type="RefSeq" id="WP_378285496.1">
    <property type="nucleotide sequence ID" value="NZ_JBHSON010000045.1"/>
</dbReference>
<dbReference type="InterPro" id="IPR011701">
    <property type="entry name" value="MFS"/>
</dbReference>
<name>A0ABW1A2M8_9ACTN</name>
<feature type="transmembrane region" description="Helical" evidence="5">
    <location>
        <begin position="114"/>
        <end position="133"/>
    </location>
</feature>
<evidence type="ECO:0000256" key="4">
    <source>
        <dbReference type="ARBA" id="ARBA00023136"/>
    </source>
</evidence>
<proteinExistence type="predicted"/>
<comment type="caution">
    <text evidence="7">The sequence shown here is derived from an EMBL/GenBank/DDBJ whole genome shotgun (WGS) entry which is preliminary data.</text>
</comment>
<gene>
    <name evidence="7" type="ORF">ACFPZN_29445</name>
</gene>
<evidence type="ECO:0000259" key="6">
    <source>
        <dbReference type="PROSITE" id="PS50850"/>
    </source>
</evidence>
<dbReference type="Gene3D" id="1.20.1250.20">
    <property type="entry name" value="MFS general substrate transporter like domains"/>
    <property type="match status" value="1"/>
</dbReference>
<dbReference type="PRINTS" id="PR01036">
    <property type="entry name" value="TCRTETB"/>
</dbReference>
<accession>A0ABW1A2M8</accession>
<evidence type="ECO:0000256" key="5">
    <source>
        <dbReference type="SAM" id="Phobius"/>
    </source>
</evidence>
<feature type="transmembrane region" description="Helical" evidence="5">
    <location>
        <begin position="145"/>
        <end position="166"/>
    </location>
</feature>
<dbReference type="InterPro" id="IPR036259">
    <property type="entry name" value="MFS_trans_sf"/>
</dbReference>
<evidence type="ECO:0000256" key="2">
    <source>
        <dbReference type="ARBA" id="ARBA00022692"/>
    </source>
</evidence>
<dbReference type="Proteomes" id="UP001596074">
    <property type="component" value="Unassembled WGS sequence"/>
</dbReference>
<protein>
    <submittedName>
        <fullName evidence="7">MFS transporter</fullName>
    </submittedName>
</protein>
<feature type="transmembrane region" description="Helical" evidence="5">
    <location>
        <begin position="61"/>
        <end position="80"/>
    </location>
</feature>
<feature type="transmembrane region" description="Helical" evidence="5">
    <location>
        <begin position="172"/>
        <end position="192"/>
    </location>
</feature>
<dbReference type="PANTHER" id="PTHR42718:SF49">
    <property type="entry name" value="EXPORT PROTEIN"/>
    <property type="match status" value="1"/>
</dbReference>
<evidence type="ECO:0000256" key="1">
    <source>
        <dbReference type="ARBA" id="ARBA00004651"/>
    </source>
</evidence>
<organism evidence="7 8">
    <name type="scientific">Actinomadura rugatobispora</name>
    <dbReference type="NCBI Taxonomy" id="1994"/>
    <lineage>
        <taxon>Bacteria</taxon>
        <taxon>Bacillati</taxon>
        <taxon>Actinomycetota</taxon>
        <taxon>Actinomycetes</taxon>
        <taxon>Streptosporangiales</taxon>
        <taxon>Thermomonosporaceae</taxon>
        <taxon>Actinomadura</taxon>
    </lineage>
</organism>
<feature type="transmembrane region" description="Helical" evidence="5">
    <location>
        <begin position="310"/>
        <end position="330"/>
    </location>
</feature>
<dbReference type="EMBL" id="JBHSON010000045">
    <property type="protein sequence ID" value="MFC5749770.1"/>
    <property type="molecule type" value="Genomic_DNA"/>
</dbReference>
<dbReference type="InterPro" id="IPR020846">
    <property type="entry name" value="MFS_dom"/>
</dbReference>
<comment type="subcellular location">
    <subcellularLocation>
        <location evidence="1">Cell membrane</location>
        <topology evidence="1">Multi-pass membrane protein</topology>
    </subcellularLocation>
</comment>
<feature type="transmembrane region" description="Helical" evidence="5">
    <location>
        <begin position="204"/>
        <end position="223"/>
    </location>
</feature>
<feature type="domain" description="Major facilitator superfamily (MFS) profile" evidence="6">
    <location>
        <begin position="14"/>
        <end position="465"/>
    </location>
</feature>
<dbReference type="CDD" id="cd17321">
    <property type="entry name" value="MFS_MMR_MDR_like"/>
    <property type="match status" value="1"/>
</dbReference>
<evidence type="ECO:0000256" key="3">
    <source>
        <dbReference type="ARBA" id="ARBA00022989"/>
    </source>
</evidence>
<feature type="transmembrane region" description="Helical" evidence="5">
    <location>
        <begin position="87"/>
        <end position="108"/>
    </location>
</feature>
<feature type="transmembrane region" description="Helical" evidence="5">
    <location>
        <begin position="369"/>
        <end position="388"/>
    </location>
</feature>
<dbReference type="SUPFAM" id="SSF103473">
    <property type="entry name" value="MFS general substrate transporter"/>
    <property type="match status" value="1"/>
</dbReference>
<keyword evidence="8" id="KW-1185">Reference proteome</keyword>
<keyword evidence="2 5" id="KW-0812">Transmembrane</keyword>
<feature type="transmembrane region" description="Helical" evidence="5">
    <location>
        <begin position="229"/>
        <end position="251"/>
    </location>
</feature>
<feature type="transmembrane region" description="Helical" evidence="5">
    <location>
        <begin position="17"/>
        <end position="41"/>
    </location>
</feature>
<dbReference type="Gene3D" id="1.20.1720.10">
    <property type="entry name" value="Multidrug resistance protein D"/>
    <property type="match status" value="1"/>
</dbReference>
<dbReference type="PANTHER" id="PTHR42718">
    <property type="entry name" value="MAJOR FACILITATOR SUPERFAMILY MULTIDRUG TRANSPORTER MFSC"/>
    <property type="match status" value="1"/>
</dbReference>
<keyword evidence="3 5" id="KW-1133">Transmembrane helix</keyword>
<evidence type="ECO:0000313" key="8">
    <source>
        <dbReference type="Proteomes" id="UP001596074"/>
    </source>
</evidence>
<feature type="transmembrane region" description="Helical" evidence="5">
    <location>
        <begin position="438"/>
        <end position="460"/>
    </location>
</feature>
<sequence>MSDTLSPSFARSTARRLLVLGVVLASMLTIPLTITGASVALPGIRADLDAGLPAAQWVVNGYNACYAGFLLLTGSLADVFGRRRIFAWGLALFCGGGVAGALAQHIVVLDLARAAAGIGAAAATTGGSALLAATFQDPRARARAFGLVGTVLGVGLAFGPTLGGVLVDALGWRAVLAVPAGFAAAALALVRALPPVPGEPGRTVDRPGAALFTGALLVLIFALDEGPALGFGHPLVVAAFAAASAMAVALVRIERRRPDPMFALDLLAERPFLALAAAAGALMGVLVPLVVYLPSYLITVVGLDAGTAGAWLLMLTVPTVLLPAAGAALARRLPAPVLVAGPVAVAGAGVLLLATIGPDATPARLLAPFVLLGAAVGVSNGVLDGMAIGGVPPERAGTASGMFNTARLVTETVMLAVVGALLAALSGGHLEGAAFTGALRAVCLTLGAFAAVAAAVSVLLHRSAAGRSQASRG</sequence>
<dbReference type="PROSITE" id="PS50850">
    <property type="entry name" value="MFS"/>
    <property type="match status" value="1"/>
</dbReference>